<dbReference type="PANTHER" id="PTHR42791:SF2">
    <property type="entry name" value="N-ACETYLTRANSFERASE DOMAIN-CONTAINING PROTEIN"/>
    <property type="match status" value="1"/>
</dbReference>
<sequence length="278" mass="30845">MSQVNFTIQAATLEDVPVMAKMWADAFKLDGNTQVKAQGGDGYDLEEIGNSEFKNYLASPKCRLIKAVNDTTGETMGWCCWGFRGFNEGEVPALPNPNNIERQQTSLEDVTEVQWKDEKARATDNVKDEEPVSIVGEEISKGEPEELEPAKRLAKLTNDDMARMMEILMPEGTKCMFIVSLTVSPVWQSRGVGSALLRWGTENADKAGVFAWVHSSDSAWRTYARGGFEVITTLDIDLDEYATGPPPSKELEGAEGKWGHYVFRWMKRLPLAAAPGTQ</sequence>
<proteinExistence type="predicted"/>
<dbReference type="InterPro" id="IPR052523">
    <property type="entry name" value="Trichothecene_AcTrans"/>
</dbReference>
<dbReference type="AlphaFoldDB" id="A0A0C9UHP3"/>
<dbReference type="PROSITE" id="PS51186">
    <property type="entry name" value="GNAT"/>
    <property type="match status" value="1"/>
</dbReference>
<protein>
    <recommendedName>
        <fullName evidence="1">N-acetyltransferase domain-containing protein</fullName>
    </recommendedName>
</protein>
<dbReference type="Pfam" id="PF00583">
    <property type="entry name" value="Acetyltransf_1"/>
    <property type="match status" value="1"/>
</dbReference>
<keyword evidence="3" id="KW-1185">Reference proteome</keyword>
<dbReference type="Gene3D" id="3.40.630.30">
    <property type="match status" value="1"/>
</dbReference>
<dbReference type="SUPFAM" id="SSF55729">
    <property type="entry name" value="Acyl-CoA N-acyltransferases (Nat)"/>
    <property type="match status" value="1"/>
</dbReference>
<dbReference type="InterPro" id="IPR000182">
    <property type="entry name" value="GNAT_dom"/>
</dbReference>
<dbReference type="Proteomes" id="UP000054279">
    <property type="component" value="Unassembled WGS sequence"/>
</dbReference>
<name>A0A0C9UHP3_SPHS4</name>
<reference evidence="2 3" key="1">
    <citation type="submission" date="2014-06" db="EMBL/GenBank/DDBJ databases">
        <title>Evolutionary Origins and Diversification of the Mycorrhizal Mutualists.</title>
        <authorList>
            <consortium name="DOE Joint Genome Institute"/>
            <consortium name="Mycorrhizal Genomics Consortium"/>
            <person name="Kohler A."/>
            <person name="Kuo A."/>
            <person name="Nagy L.G."/>
            <person name="Floudas D."/>
            <person name="Copeland A."/>
            <person name="Barry K.W."/>
            <person name="Cichocki N."/>
            <person name="Veneault-Fourrey C."/>
            <person name="LaButti K."/>
            <person name="Lindquist E.A."/>
            <person name="Lipzen A."/>
            <person name="Lundell T."/>
            <person name="Morin E."/>
            <person name="Murat C."/>
            <person name="Riley R."/>
            <person name="Ohm R."/>
            <person name="Sun H."/>
            <person name="Tunlid A."/>
            <person name="Henrissat B."/>
            <person name="Grigoriev I.V."/>
            <person name="Hibbett D.S."/>
            <person name="Martin F."/>
        </authorList>
    </citation>
    <scope>NUCLEOTIDE SEQUENCE [LARGE SCALE GENOMIC DNA]</scope>
    <source>
        <strain evidence="2 3">SS14</strain>
    </source>
</reference>
<dbReference type="EMBL" id="KN837461">
    <property type="protein sequence ID" value="KIJ24735.1"/>
    <property type="molecule type" value="Genomic_DNA"/>
</dbReference>
<dbReference type="InterPro" id="IPR016181">
    <property type="entry name" value="Acyl_CoA_acyltransferase"/>
</dbReference>
<evidence type="ECO:0000313" key="3">
    <source>
        <dbReference type="Proteomes" id="UP000054279"/>
    </source>
</evidence>
<evidence type="ECO:0000313" key="2">
    <source>
        <dbReference type="EMBL" id="KIJ24735.1"/>
    </source>
</evidence>
<dbReference type="CDD" id="cd04301">
    <property type="entry name" value="NAT_SF"/>
    <property type="match status" value="1"/>
</dbReference>
<gene>
    <name evidence="2" type="ORF">M422DRAFT_39035</name>
</gene>
<accession>A0A0C9UHP3</accession>
<dbReference type="OrthoDB" id="2838915at2759"/>
<dbReference type="GO" id="GO:0016747">
    <property type="term" value="F:acyltransferase activity, transferring groups other than amino-acyl groups"/>
    <property type="evidence" value="ECO:0007669"/>
    <property type="project" value="InterPro"/>
</dbReference>
<organism evidence="2 3">
    <name type="scientific">Sphaerobolus stellatus (strain SS14)</name>
    <dbReference type="NCBI Taxonomy" id="990650"/>
    <lineage>
        <taxon>Eukaryota</taxon>
        <taxon>Fungi</taxon>
        <taxon>Dikarya</taxon>
        <taxon>Basidiomycota</taxon>
        <taxon>Agaricomycotina</taxon>
        <taxon>Agaricomycetes</taxon>
        <taxon>Phallomycetidae</taxon>
        <taxon>Geastrales</taxon>
        <taxon>Sphaerobolaceae</taxon>
        <taxon>Sphaerobolus</taxon>
    </lineage>
</organism>
<feature type="domain" description="N-acetyltransferase" evidence="1">
    <location>
        <begin position="105"/>
        <end position="252"/>
    </location>
</feature>
<dbReference type="PANTHER" id="PTHR42791">
    <property type="entry name" value="GNAT FAMILY ACETYLTRANSFERASE"/>
    <property type="match status" value="1"/>
</dbReference>
<dbReference type="HOGENOM" id="CLU_060131_6_1_1"/>
<evidence type="ECO:0000259" key="1">
    <source>
        <dbReference type="PROSITE" id="PS51186"/>
    </source>
</evidence>